<dbReference type="PANTHER" id="PTHR42955:SF1">
    <property type="entry name" value="GLYCERALDEHYDE-3-PHOSPHATE DEHYDROGENASE"/>
    <property type="match status" value="1"/>
</dbReference>
<dbReference type="InterPro" id="IPR020828">
    <property type="entry name" value="GlycerAld_3-P_DH_NAD(P)-bd"/>
</dbReference>
<dbReference type="SUPFAM" id="SSF51735">
    <property type="entry name" value="NAD(P)-binding Rossmann-fold domains"/>
    <property type="match status" value="1"/>
</dbReference>
<dbReference type="GO" id="GO:0051287">
    <property type="term" value="F:NAD binding"/>
    <property type="evidence" value="ECO:0007669"/>
    <property type="project" value="InterPro"/>
</dbReference>
<name>A0A7V7KJ21_9GAMM</name>
<dbReference type="InterPro" id="IPR036291">
    <property type="entry name" value="NAD(P)-bd_dom_sf"/>
</dbReference>
<dbReference type="Proteomes" id="UP000486760">
    <property type="component" value="Unassembled WGS sequence"/>
</dbReference>
<feature type="domain" description="Glyceraldehyde 3-phosphate dehydrogenase NAD(P) binding" evidence="1">
    <location>
        <begin position="3"/>
        <end position="90"/>
    </location>
</feature>
<dbReference type="EMBL" id="VTPY01000002">
    <property type="protein sequence ID" value="KAA0013627.1"/>
    <property type="molecule type" value="Genomic_DNA"/>
</dbReference>
<dbReference type="RefSeq" id="WP_149327167.1">
    <property type="nucleotide sequence ID" value="NZ_VTPY01000002.1"/>
</dbReference>
<dbReference type="PANTHER" id="PTHR42955">
    <property type="entry name" value="GLYCERALDEHYDE-3-PHOSPHATE DEHYDROGENASE"/>
    <property type="match status" value="1"/>
</dbReference>
<comment type="caution">
    <text evidence="2">The sequence shown here is derived from an EMBL/GenBank/DDBJ whole genome shotgun (WGS) entry which is preliminary data.</text>
</comment>
<protein>
    <recommendedName>
        <fullName evidence="1">Glyceraldehyde 3-phosphate dehydrogenase NAD(P) binding domain-containing protein</fullName>
    </recommendedName>
</protein>
<evidence type="ECO:0000313" key="3">
    <source>
        <dbReference type="Proteomes" id="UP000486760"/>
    </source>
</evidence>
<dbReference type="Gene3D" id="3.40.50.720">
    <property type="entry name" value="NAD(P)-binding Rossmann-like Domain"/>
    <property type="match status" value="1"/>
</dbReference>
<proteinExistence type="predicted"/>
<dbReference type="AlphaFoldDB" id="A0A7V7KJ21"/>
<reference evidence="2 3" key="1">
    <citation type="submission" date="2019-08" db="EMBL/GenBank/DDBJ databases">
        <title>Bioinformatics analysis of the strain L3 and L5.</title>
        <authorList>
            <person name="Li X."/>
        </authorList>
    </citation>
    <scope>NUCLEOTIDE SEQUENCE [LARGE SCALE GENOMIC DNA]</scope>
    <source>
        <strain evidence="2 3">L5</strain>
    </source>
</reference>
<dbReference type="Pfam" id="PF00044">
    <property type="entry name" value="Gp_dh_N"/>
    <property type="match status" value="1"/>
</dbReference>
<accession>A0A7V7KJ21</accession>
<evidence type="ECO:0000313" key="2">
    <source>
        <dbReference type="EMBL" id="KAA0013627.1"/>
    </source>
</evidence>
<evidence type="ECO:0000259" key="1">
    <source>
        <dbReference type="SMART" id="SM00846"/>
    </source>
</evidence>
<dbReference type="InterPro" id="IPR052978">
    <property type="entry name" value="GAP_dehydrogenase"/>
</dbReference>
<sequence length="104" mass="11202">MTLRIGINGFGRIERLVLRTGRPNPDLDFVRINDPGGGAATFTHLLQFDPVYGQWSGGSDDITSTEDAIVVADAQVKLYAWHDNEDGDACRVSELAAKAGIVDA</sequence>
<keyword evidence="3" id="KW-1185">Reference proteome</keyword>
<gene>
    <name evidence="2" type="ORF">F0A17_04495</name>
</gene>
<dbReference type="SMART" id="SM00846">
    <property type="entry name" value="Gp_dh_N"/>
    <property type="match status" value="1"/>
</dbReference>
<organism evidence="2 3">
    <name type="scientific">Billgrantia pellis</name>
    <dbReference type="NCBI Taxonomy" id="2606936"/>
    <lineage>
        <taxon>Bacteria</taxon>
        <taxon>Pseudomonadati</taxon>
        <taxon>Pseudomonadota</taxon>
        <taxon>Gammaproteobacteria</taxon>
        <taxon>Oceanospirillales</taxon>
        <taxon>Halomonadaceae</taxon>
        <taxon>Billgrantia</taxon>
    </lineage>
</organism>